<evidence type="ECO:0000259" key="1">
    <source>
        <dbReference type="Pfam" id="PF13229"/>
    </source>
</evidence>
<keyword evidence="3" id="KW-1185">Reference proteome</keyword>
<protein>
    <submittedName>
        <fullName evidence="2">Right-handed parallel beta-helix repeat-containing protein</fullName>
    </submittedName>
</protein>
<dbReference type="RefSeq" id="WP_210046813.1">
    <property type="nucleotide sequence ID" value="NZ_JBHLVU010000030.1"/>
</dbReference>
<accession>A0ABS7C7P8</accession>
<evidence type="ECO:0000313" key="3">
    <source>
        <dbReference type="Proteomes" id="UP001519887"/>
    </source>
</evidence>
<reference evidence="2 3" key="1">
    <citation type="submission" date="2021-07" db="EMBL/GenBank/DDBJ databases">
        <title>Paenibacillus radiodurans sp. nov., isolated from the southeastern edge of Tengger Desert.</title>
        <authorList>
            <person name="Zhang G."/>
        </authorList>
    </citation>
    <scope>NUCLEOTIDE SEQUENCE [LARGE SCALE GENOMIC DNA]</scope>
    <source>
        <strain evidence="2 3">CCM 7311</strain>
    </source>
</reference>
<dbReference type="SMART" id="SM00710">
    <property type="entry name" value="PbH1"/>
    <property type="match status" value="5"/>
</dbReference>
<name>A0ABS7C7P8_9BACL</name>
<organism evidence="2 3">
    <name type="scientific">Paenibacillus sepulcri</name>
    <dbReference type="NCBI Taxonomy" id="359917"/>
    <lineage>
        <taxon>Bacteria</taxon>
        <taxon>Bacillati</taxon>
        <taxon>Bacillota</taxon>
        <taxon>Bacilli</taxon>
        <taxon>Bacillales</taxon>
        <taxon>Paenibacillaceae</taxon>
        <taxon>Paenibacillus</taxon>
    </lineage>
</organism>
<dbReference type="InterPro" id="IPR039448">
    <property type="entry name" value="Beta_helix"/>
</dbReference>
<dbReference type="SUPFAM" id="SSF51126">
    <property type="entry name" value="Pectin lyase-like"/>
    <property type="match status" value="1"/>
</dbReference>
<gene>
    <name evidence="2" type="ORF">K0U00_23125</name>
</gene>
<sequence>MPAEINVRTDAGYGAAGNGIADDTPAIQRALNDIDLDGRIIIPAGVYKLRKATSHFTTNDFTESTTDKLPCYYSLQIMRRCTIQATGAVFIINTSTTIEESYGAILGIGIEGINIIGGAVFGTVFPLNGYQVYRNGILLQNCDDAIIDGFQGMNLTQAVQIYSSVNCKVKNVRARNCYGSGIMVYKGSNNTVEDCFATNCWDGVISLFFTSTSTINRCHVSETRATGFAGGQGITVEHNSGSAVTNCIVEGFYYGIDVKNGSTGSIVKGNTLTNNLCQIAIRKGDPLNTQGVCTNVEISGNLIFDGKKDSGYAPILISDGGSGHVVKDNVVDEIPYLVAQNTTVTDTNNYSFTI</sequence>
<dbReference type="EMBL" id="JAHZIK010000704">
    <property type="protein sequence ID" value="MBW7456933.1"/>
    <property type="molecule type" value="Genomic_DNA"/>
</dbReference>
<dbReference type="InterPro" id="IPR011050">
    <property type="entry name" value="Pectin_lyase_fold/virulence"/>
</dbReference>
<dbReference type="Proteomes" id="UP001519887">
    <property type="component" value="Unassembled WGS sequence"/>
</dbReference>
<dbReference type="Gene3D" id="2.160.20.10">
    <property type="entry name" value="Single-stranded right-handed beta-helix, Pectin lyase-like"/>
    <property type="match status" value="1"/>
</dbReference>
<feature type="domain" description="Right handed beta helix" evidence="1">
    <location>
        <begin position="128"/>
        <end position="272"/>
    </location>
</feature>
<comment type="caution">
    <text evidence="2">The sequence shown here is derived from an EMBL/GenBank/DDBJ whole genome shotgun (WGS) entry which is preliminary data.</text>
</comment>
<proteinExistence type="predicted"/>
<evidence type="ECO:0000313" key="2">
    <source>
        <dbReference type="EMBL" id="MBW7456933.1"/>
    </source>
</evidence>
<dbReference type="InterPro" id="IPR012334">
    <property type="entry name" value="Pectin_lyas_fold"/>
</dbReference>
<dbReference type="Pfam" id="PF13229">
    <property type="entry name" value="Beta_helix"/>
    <property type="match status" value="1"/>
</dbReference>
<dbReference type="InterPro" id="IPR006626">
    <property type="entry name" value="PbH1"/>
</dbReference>